<reference evidence="1 2" key="1">
    <citation type="submission" date="2020-04" db="EMBL/GenBank/DDBJ databases">
        <title>Characterization and complete genome analysis of a novel phage JC01 infecting Cronobacter sakazakii.</title>
        <authorList>
            <person name="Jiang J."/>
            <person name="Zhao C."/>
            <person name="Tie D."/>
            <person name="Li Z."/>
        </authorList>
    </citation>
    <scope>NUCLEOTIDE SEQUENCE [LARGE SCALE GENOMIC DNA]</scope>
</reference>
<organism evidence="1 2">
    <name type="scientific">Cronobacter phage JC01</name>
    <dbReference type="NCBI Taxonomy" id="2729575"/>
    <lineage>
        <taxon>Viruses</taxon>
        <taxon>Duplodnaviria</taxon>
        <taxon>Heunggongvirae</taxon>
        <taxon>Uroviricota</taxon>
        <taxon>Caudoviricetes</taxon>
        <taxon>Casjensviridae</taxon>
        <taxon>Jacunavirus</taxon>
        <taxon>Jacunavirus JC01</taxon>
    </lineage>
</organism>
<dbReference type="Proteomes" id="UP000502753">
    <property type="component" value="Segment"/>
</dbReference>
<dbReference type="EMBL" id="MT330372">
    <property type="protein sequence ID" value="QJI52248.1"/>
    <property type="molecule type" value="Genomic_DNA"/>
</dbReference>
<dbReference type="RefSeq" id="YP_009998578.1">
    <property type="nucleotide sequence ID" value="NC_052989.1"/>
</dbReference>
<dbReference type="InterPro" id="IPR021251">
    <property type="entry name" value="DUF2793"/>
</dbReference>
<dbReference type="Pfam" id="PF10983">
    <property type="entry name" value="DUF2793"/>
    <property type="match status" value="1"/>
</dbReference>
<name>A0A6M3YKK9_9CAUD</name>
<dbReference type="KEGG" id="vg:62681169"/>
<protein>
    <submittedName>
        <fullName evidence="1">Tail fiber protein</fullName>
    </submittedName>
</protein>
<sequence length="245" mass="26639">MPLKNAPSQGLNYGWVRGEDYWGGPVNDDLIFLDTLLHPVVRSMSFSSPPADAVPGDRFIVAANPTGPWVNHAGDLAALVEGTWVFYKPKTGWRLRLLSTNQFVWYNGDNWQDEVTGDDPVNPGPDPTVKPTAYDIAVTVSDAMYPDEALVHMPLLDAMMLPANMADSSLDMLQSSQVYAQMRVQRNGTNVGTITVEAGSYNATFATAGGNAVPFAKGDRLTIRGPAVAVDAFKNFGFVIRLKFV</sequence>
<proteinExistence type="predicted"/>
<keyword evidence="2" id="KW-1185">Reference proteome</keyword>
<accession>A0A6M3YKK9</accession>
<evidence type="ECO:0000313" key="1">
    <source>
        <dbReference type="EMBL" id="QJI52248.1"/>
    </source>
</evidence>
<dbReference type="GeneID" id="62681169"/>
<evidence type="ECO:0000313" key="2">
    <source>
        <dbReference type="Proteomes" id="UP000502753"/>
    </source>
</evidence>